<comment type="caution">
    <text evidence="1">The sequence shown here is derived from an EMBL/GenBank/DDBJ whole genome shotgun (WGS) entry which is preliminary data.</text>
</comment>
<gene>
    <name evidence="1" type="ORF">S01H4_43006</name>
</gene>
<evidence type="ECO:0000313" key="1">
    <source>
        <dbReference type="EMBL" id="GAG95412.1"/>
    </source>
</evidence>
<protein>
    <recommendedName>
        <fullName evidence="2">Zinc ribbon domain-containing protein</fullName>
    </recommendedName>
</protein>
<sequence>MIMPMVWHCNECNFDFGNPMVDTKTDKMYCPYCGSKQIERR</sequence>
<proteinExistence type="predicted"/>
<organism evidence="1">
    <name type="scientific">marine sediment metagenome</name>
    <dbReference type="NCBI Taxonomy" id="412755"/>
    <lineage>
        <taxon>unclassified sequences</taxon>
        <taxon>metagenomes</taxon>
        <taxon>ecological metagenomes</taxon>
    </lineage>
</organism>
<dbReference type="AlphaFoldDB" id="X1CR26"/>
<evidence type="ECO:0008006" key="2">
    <source>
        <dbReference type="Google" id="ProtNLM"/>
    </source>
</evidence>
<dbReference type="EMBL" id="BART01023675">
    <property type="protein sequence ID" value="GAG95412.1"/>
    <property type="molecule type" value="Genomic_DNA"/>
</dbReference>
<reference evidence="1" key="1">
    <citation type="journal article" date="2014" name="Front. Microbiol.">
        <title>High frequency of phylogenetically diverse reductive dehalogenase-homologous genes in deep subseafloor sedimentary metagenomes.</title>
        <authorList>
            <person name="Kawai M."/>
            <person name="Futagami T."/>
            <person name="Toyoda A."/>
            <person name="Takaki Y."/>
            <person name="Nishi S."/>
            <person name="Hori S."/>
            <person name="Arai W."/>
            <person name="Tsubouchi T."/>
            <person name="Morono Y."/>
            <person name="Uchiyama I."/>
            <person name="Ito T."/>
            <person name="Fujiyama A."/>
            <person name="Inagaki F."/>
            <person name="Takami H."/>
        </authorList>
    </citation>
    <scope>NUCLEOTIDE SEQUENCE</scope>
    <source>
        <strain evidence="1">Expedition CK06-06</strain>
    </source>
</reference>
<name>X1CR26_9ZZZZ</name>
<dbReference type="Gene3D" id="2.20.28.30">
    <property type="entry name" value="RNA polymerase ii, chain L"/>
    <property type="match status" value="1"/>
</dbReference>
<accession>X1CR26</accession>